<dbReference type="Proteomes" id="UP001221142">
    <property type="component" value="Unassembled WGS sequence"/>
</dbReference>
<evidence type="ECO:0000313" key="2">
    <source>
        <dbReference type="Proteomes" id="UP001221142"/>
    </source>
</evidence>
<gene>
    <name evidence="1" type="ORF">FB45DRAFT_1018837</name>
</gene>
<accession>A0AAD7FYF0</accession>
<proteinExistence type="predicted"/>
<sequence length="165" mass="19464">MNYGYLFGMPNCTNEQLDQMIEANNEAVRNVYTNWFTDPFLIGDRSTFLWSTQWKDFDLAEFWVDRTVDGQLKIDKLLKETWVVPGTIEMLAFLPRSMGLYFLFAAGGEYYFWTDYELRKQSKKFGSHQEFVDYATKAEGWKQGLNLPDVVVPQAVESDFLWWDE</sequence>
<evidence type="ECO:0000313" key="1">
    <source>
        <dbReference type="EMBL" id="KAJ7646521.1"/>
    </source>
</evidence>
<dbReference type="EMBL" id="JARKIF010000002">
    <property type="protein sequence ID" value="KAJ7646521.1"/>
    <property type="molecule type" value="Genomic_DNA"/>
</dbReference>
<organism evidence="1 2">
    <name type="scientific">Roridomyces roridus</name>
    <dbReference type="NCBI Taxonomy" id="1738132"/>
    <lineage>
        <taxon>Eukaryota</taxon>
        <taxon>Fungi</taxon>
        <taxon>Dikarya</taxon>
        <taxon>Basidiomycota</taxon>
        <taxon>Agaricomycotina</taxon>
        <taxon>Agaricomycetes</taxon>
        <taxon>Agaricomycetidae</taxon>
        <taxon>Agaricales</taxon>
        <taxon>Marasmiineae</taxon>
        <taxon>Mycenaceae</taxon>
        <taxon>Roridomyces</taxon>
    </lineage>
</organism>
<reference evidence="1" key="1">
    <citation type="submission" date="2023-03" db="EMBL/GenBank/DDBJ databases">
        <title>Massive genome expansion in bonnet fungi (Mycena s.s.) driven by repeated elements and novel gene families across ecological guilds.</title>
        <authorList>
            <consortium name="Lawrence Berkeley National Laboratory"/>
            <person name="Harder C.B."/>
            <person name="Miyauchi S."/>
            <person name="Viragh M."/>
            <person name="Kuo A."/>
            <person name="Thoen E."/>
            <person name="Andreopoulos B."/>
            <person name="Lu D."/>
            <person name="Skrede I."/>
            <person name="Drula E."/>
            <person name="Henrissat B."/>
            <person name="Morin E."/>
            <person name="Kohler A."/>
            <person name="Barry K."/>
            <person name="LaButti K."/>
            <person name="Morin E."/>
            <person name="Salamov A."/>
            <person name="Lipzen A."/>
            <person name="Mereny Z."/>
            <person name="Hegedus B."/>
            <person name="Baldrian P."/>
            <person name="Stursova M."/>
            <person name="Weitz H."/>
            <person name="Taylor A."/>
            <person name="Grigoriev I.V."/>
            <person name="Nagy L.G."/>
            <person name="Martin F."/>
            <person name="Kauserud H."/>
        </authorList>
    </citation>
    <scope>NUCLEOTIDE SEQUENCE</scope>
    <source>
        <strain evidence="1">9284</strain>
    </source>
</reference>
<keyword evidence="2" id="KW-1185">Reference proteome</keyword>
<name>A0AAD7FYF0_9AGAR</name>
<protein>
    <submittedName>
        <fullName evidence="1">Uncharacterized protein</fullName>
    </submittedName>
</protein>
<dbReference type="AlphaFoldDB" id="A0AAD7FYF0"/>
<comment type="caution">
    <text evidence="1">The sequence shown here is derived from an EMBL/GenBank/DDBJ whole genome shotgun (WGS) entry which is preliminary data.</text>
</comment>